<dbReference type="AlphaFoldDB" id="A0A1J1HNT7"/>
<reference evidence="1 2" key="1">
    <citation type="submission" date="2015-04" db="EMBL/GenBank/DDBJ databases">
        <authorList>
            <person name="Syromyatnikov M.Y."/>
            <person name="Popov V.N."/>
        </authorList>
    </citation>
    <scope>NUCLEOTIDE SEQUENCE [LARGE SCALE GENOMIC DNA]</scope>
</reference>
<evidence type="ECO:0000313" key="1">
    <source>
        <dbReference type="EMBL" id="CRK89194.1"/>
    </source>
</evidence>
<keyword evidence="2" id="KW-1185">Reference proteome</keyword>
<organism evidence="1 2">
    <name type="scientific">Clunio marinus</name>
    <dbReference type="NCBI Taxonomy" id="568069"/>
    <lineage>
        <taxon>Eukaryota</taxon>
        <taxon>Metazoa</taxon>
        <taxon>Ecdysozoa</taxon>
        <taxon>Arthropoda</taxon>
        <taxon>Hexapoda</taxon>
        <taxon>Insecta</taxon>
        <taxon>Pterygota</taxon>
        <taxon>Neoptera</taxon>
        <taxon>Endopterygota</taxon>
        <taxon>Diptera</taxon>
        <taxon>Nematocera</taxon>
        <taxon>Chironomoidea</taxon>
        <taxon>Chironomidae</taxon>
        <taxon>Clunio</taxon>
    </lineage>
</organism>
<sequence>MRGWKKLNRAAGKSKESKVNSKMFCKAWRNLRQISINLEVEDENNSIAICCIVSLDSYLHIVCIYLISVSPQSKIFRLAQNH</sequence>
<proteinExistence type="predicted"/>
<dbReference type="Proteomes" id="UP000183832">
    <property type="component" value="Unassembled WGS sequence"/>
</dbReference>
<accession>A0A1J1HNT7</accession>
<protein>
    <submittedName>
        <fullName evidence="1">CLUMA_CG002954, isoform A</fullName>
    </submittedName>
</protein>
<evidence type="ECO:0000313" key="2">
    <source>
        <dbReference type="Proteomes" id="UP000183832"/>
    </source>
</evidence>
<gene>
    <name evidence="1" type="ORF">CLUMA_CG002954</name>
</gene>
<name>A0A1J1HNT7_9DIPT</name>
<dbReference type="EMBL" id="CVRI01000011">
    <property type="protein sequence ID" value="CRK89194.1"/>
    <property type="molecule type" value="Genomic_DNA"/>
</dbReference>